<evidence type="ECO:0000256" key="2">
    <source>
        <dbReference type="ARBA" id="ARBA00022679"/>
    </source>
</evidence>
<evidence type="ECO:0000313" key="8">
    <source>
        <dbReference type="EMBL" id="SHK77730.1"/>
    </source>
</evidence>
<protein>
    <submittedName>
        <fullName evidence="8">L,D-peptidoglycan transpeptidase YkuD, ErfK/YbiS/YcfS/YnhG family</fullName>
    </submittedName>
</protein>
<dbReference type="CDD" id="cd16913">
    <property type="entry name" value="YkuD_like"/>
    <property type="match status" value="1"/>
</dbReference>
<dbReference type="OrthoDB" id="186490at2"/>
<keyword evidence="6" id="KW-0732">Signal</keyword>
<dbReference type="Pfam" id="PF03734">
    <property type="entry name" value="YkuD"/>
    <property type="match status" value="1"/>
</dbReference>
<dbReference type="SUPFAM" id="SSF141523">
    <property type="entry name" value="L,D-transpeptidase catalytic domain-like"/>
    <property type="match status" value="1"/>
</dbReference>
<keyword evidence="3" id="KW-0133">Cell shape</keyword>
<dbReference type="InterPro" id="IPR038063">
    <property type="entry name" value="Transpep_catalytic_dom"/>
</dbReference>
<accession>A0A1M6V8B3</accession>
<dbReference type="RefSeq" id="WP_073090423.1">
    <property type="nucleotide sequence ID" value="NZ_FRBC01000017.1"/>
</dbReference>
<dbReference type="GO" id="GO:0008360">
    <property type="term" value="P:regulation of cell shape"/>
    <property type="evidence" value="ECO:0007669"/>
    <property type="project" value="UniProtKB-KW"/>
</dbReference>
<dbReference type="Proteomes" id="UP000184263">
    <property type="component" value="Unassembled WGS sequence"/>
</dbReference>
<evidence type="ECO:0000256" key="3">
    <source>
        <dbReference type="ARBA" id="ARBA00022960"/>
    </source>
</evidence>
<dbReference type="GO" id="GO:0016740">
    <property type="term" value="F:transferase activity"/>
    <property type="evidence" value="ECO:0007669"/>
    <property type="project" value="UniProtKB-KW"/>
</dbReference>
<feature type="chain" id="PRO_5013223505" evidence="6">
    <location>
        <begin position="26"/>
        <end position="237"/>
    </location>
</feature>
<dbReference type="AlphaFoldDB" id="A0A1M6V8B3"/>
<feature type="signal peptide" evidence="6">
    <location>
        <begin position="1"/>
        <end position="25"/>
    </location>
</feature>
<evidence type="ECO:0000256" key="4">
    <source>
        <dbReference type="ARBA" id="ARBA00022984"/>
    </source>
</evidence>
<evidence type="ECO:0000259" key="7">
    <source>
        <dbReference type="Pfam" id="PF03734"/>
    </source>
</evidence>
<dbReference type="PANTHER" id="PTHR38589:SF1">
    <property type="entry name" value="BLR0621 PROTEIN"/>
    <property type="match status" value="1"/>
</dbReference>
<evidence type="ECO:0000256" key="5">
    <source>
        <dbReference type="ARBA" id="ARBA00023316"/>
    </source>
</evidence>
<dbReference type="InterPro" id="IPR005490">
    <property type="entry name" value="LD_TPept_cat_dom"/>
</dbReference>
<dbReference type="PANTHER" id="PTHR38589">
    <property type="entry name" value="BLR0621 PROTEIN"/>
    <property type="match status" value="1"/>
</dbReference>
<organism evidence="8 9">
    <name type="scientific">Selenomonas ruminantium</name>
    <dbReference type="NCBI Taxonomy" id="971"/>
    <lineage>
        <taxon>Bacteria</taxon>
        <taxon>Bacillati</taxon>
        <taxon>Bacillota</taxon>
        <taxon>Negativicutes</taxon>
        <taxon>Selenomonadales</taxon>
        <taxon>Selenomonadaceae</taxon>
        <taxon>Selenomonas</taxon>
    </lineage>
</organism>
<feature type="domain" description="L,D-TPase catalytic" evidence="7">
    <location>
        <begin position="77"/>
        <end position="227"/>
    </location>
</feature>
<dbReference type="EMBL" id="FRBC01000017">
    <property type="protein sequence ID" value="SHK77730.1"/>
    <property type="molecule type" value="Genomic_DNA"/>
</dbReference>
<keyword evidence="2" id="KW-0808">Transferase</keyword>
<evidence type="ECO:0000313" key="9">
    <source>
        <dbReference type="Proteomes" id="UP000184263"/>
    </source>
</evidence>
<comment type="pathway">
    <text evidence="1">Cell wall biogenesis; peptidoglycan biosynthesis.</text>
</comment>
<sequence length="237" mass="26228">MRKWFLIMCLLLSCVFLNGMQAAEAALPDAPPKATPEWIQKLPAAKDAEQMFIVAGFDKTTAWVSMHEKNDKGKWEQLMTTPGFMGRNGLGKEREGDGKTPVGVFKFDAALGIAPDPGCAIPYIQVDENQYWSGDERPGMKYNQLVDIRQVPGLNKEASEHLVDYDPHYIYVLNMGYNADCVPGKGSALFLHCLDPRKPYTGGCVAIPKEKMLFVMQHVKPGCVVVIDSLENLGGTF</sequence>
<evidence type="ECO:0000256" key="6">
    <source>
        <dbReference type="SAM" id="SignalP"/>
    </source>
</evidence>
<dbReference type="GO" id="GO:0009252">
    <property type="term" value="P:peptidoglycan biosynthetic process"/>
    <property type="evidence" value="ECO:0007669"/>
    <property type="project" value="UniProtKB-UniPathway"/>
</dbReference>
<evidence type="ECO:0000256" key="1">
    <source>
        <dbReference type="ARBA" id="ARBA00004752"/>
    </source>
</evidence>
<proteinExistence type="predicted"/>
<gene>
    <name evidence="8" type="ORF">SAMN05216582_11724</name>
</gene>
<name>A0A1M6V8B3_SELRU</name>
<keyword evidence="4" id="KW-0573">Peptidoglycan synthesis</keyword>
<keyword evidence="5" id="KW-0961">Cell wall biogenesis/degradation</keyword>
<reference evidence="8 9" key="1">
    <citation type="submission" date="2016-11" db="EMBL/GenBank/DDBJ databases">
        <authorList>
            <person name="Jaros S."/>
            <person name="Januszkiewicz K."/>
            <person name="Wedrychowicz H."/>
        </authorList>
    </citation>
    <scope>NUCLEOTIDE SEQUENCE [LARGE SCALE GENOMIC DNA]</scope>
    <source>
        <strain evidence="8 9">HD4</strain>
    </source>
</reference>
<dbReference type="GO" id="GO:0071555">
    <property type="term" value="P:cell wall organization"/>
    <property type="evidence" value="ECO:0007669"/>
    <property type="project" value="UniProtKB-KW"/>
</dbReference>
<dbReference type="UniPathway" id="UPA00219"/>